<feature type="region of interest" description="Disordered" evidence="2">
    <location>
        <begin position="635"/>
        <end position="654"/>
    </location>
</feature>
<dbReference type="EMBL" id="JAOAOG010000229">
    <property type="protein sequence ID" value="KAJ6239240.1"/>
    <property type="molecule type" value="Genomic_DNA"/>
</dbReference>
<name>A0ABQ8Y3S8_9EUKA</name>
<feature type="region of interest" description="Disordered" evidence="2">
    <location>
        <begin position="675"/>
        <end position="710"/>
    </location>
</feature>
<dbReference type="Proteomes" id="UP001150062">
    <property type="component" value="Unassembled WGS sequence"/>
</dbReference>
<reference evidence="3" key="1">
    <citation type="submission" date="2022-08" db="EMBL/GenBank/DDBJ databases">
        <title>Novel sulfate-reducing endosymbionts in the free-living metamonad Anaeramoeba.</title>
        <authorList>
            <person name="Jerlstrom-Hultqvist J."/>
            <person name="Cepicka I."/>
            <person name="Gallot-Lavallee L."/>
            <person name="Salas-Leiva D."/>
            <person name="Curtis B.A."/>
            <person name="Zahonova K."/>
            <person name="Pipaliya S."/>
            <person name="Dacks J."/>
            <person name="Roger A.J."/>
        </authorList>
    </citation>
    <scope>NUCLEOTIDE SEQUENCE</scope>
    <source>
        <strain evidence="3">Schooner1</strain>
    </source>
</reference>
<gene>
    <name evidence="3" type="ORF">M0813_25452</name>
</gene>
<feature type="coiled-coil region" evidence="1">
    <location>
        <begin position="49"/>
        <end position="99"/>
    </location>
</feature>
<organism evidence="3 4">
    <name type="scientific">Anaeramoeba flamelloides</name>
    <dbReference type="NCBI Taxonomy" id="1746091"/>
    <lineage>
        <taxon>Eukaryota</taxon>
        <taxon>Metamonada</taxon>
        <taxon>Anaeramoebidae</taxon>
        <taxon>Anaeramoeba</taxon>
    </lineage>
</organism>
<evidence type="ECO:0000256" key="1">
    <source>
        <dbReference type="SAM" id="Coils"/>
    </source>
</evidence>
<protein>
    <submittedName>
        <fullName evidence="3">Uncharacterized protein</fullName>
    </submittedName>
</protein>
<feature type="coiled-coil region" evidence="1">
    <location>
        <begin position="443"/>
        <end position="474"/>
    </location>
</feature>
<feature type="compositionally biased region" description="Basic and acidic residues" evidence="2">
    <location>
        <begin position="644"/>
        <end position="654"/>
    </location>
</feature>
<proteinExistence type="predicted"/>
<keyword evidence="4" id="KW-1185">Reference proteome</keyword>
<accession>A0ABQ8Y3S8</accession>
<evidence type="ECO:0000313" key="3">
    <source>
        <dbReference type="EMBL" id="KAJ6239240.1"/>
    </source>
</evidence>
<keyword evidence="1" id="KW-0175">Coiled coil</keyword>
<evidence type="ECO:0000313" key="4">
    <source>
        <dbReference type="Proteomes" id="UP001150062"/>
    </source>
</evidence>
<evidence type="ECO:0000256" key="2">
    <source>
        <dbReference type="SAM" id="MobiDB-lite"/>
    </source>
</evidence>
<comment type="caution">
    <text evidence="3">The sequence shown here is derived from an EMBL/GenBank/DDBJ whole genome shotgun (WGS) entry which is preliminary data.</text>
</comment>
<sequence>MGNSNTKEFERLSRKQLINKVLYFRSILQTSEFIKNPNRIKVIYETEPVNSEELTISKEEKKMKRTKNEERFENFKKQNLKLKNELKYLQNEIVEKDKTLKELGILIDQQTDHQINRKHFHKIDQYYQMELENFGKLFKSYSKTIDIEIVQKKEDLYRRIKSIKKLFEIEINKKNTEDQNLKYVTQGMIKKQIRLFIKDLLNKWGQKKQELTRKYQEDKKRIQGGIRKLKHERVDGFECETNLNSKDDIPKKICIQNSINGASEKRNIIKESNKLVKKRDEIIQNDRNLEVSEQEERKKQLLIKIPSKGKKYKQSINNRILLENQKIEYQISMINENIKKMKFQIANLYQNLLVGVSNTHNNKVNINAENVRSFHLQKKVMLEKLCKLLTNLENIKEFYEYKLKIKTAPNSLEIQKITNEFGSFKYLNNFIFLLKWKQTNPKVNETKIKINELKNKLNKIKMQYQKDLEQTDRKFKDQLLNKKSILTFVQTRRTNFENTIEKKNEIQKPTENVLHDKEQIEQPKNGKEIQEKVQQDRNNILILLSKDVNLRSDEKDVDNQKIIGIKKDKKYKKIAGCKDVKDQEIEITQRHSEKDIEIRTINSHMGQKKNFNVFNRIIKFKKGITIKNEKKDFEIQKDQSNSIPEKRNKQEQVNEYEKKKDIKIETAIKINQGFEQEKEKNKEKFQKKEKLKEEKQRKNHQKENQNKFNNNNSYLLKQLTKLEKKILRELQKISNRIENKNQELLKILDQISKKKNQDEIMELMKKKVKINEKTLNPLLEQLYLDLQLSSNLLIQEDPISKFKNFKIQIKAPLLALKRKAFDLKKIAYMSIDFLKKMEEDFKNYKKGILNSLQIDQNNKTEYINRFIKRVLFDYFQKIMVVDKKEEFIRAYLNRMKFNLDHSYQFFTELKNQIGLNTINSIAKDHLKGYNFQLNNIESLDPNKLLSNFTELRKLLKTDKHIKIFQKKDNLLKEIILLEEEVFVFKQLSIYFTKLMIYAIKIFSDWRYNFSYHFTKKISEKIDGDEYELIQIDSNSALIEPIFKKRKKSLTIDANENINYCSVIFPMIINSSNSFIQSRFLYL</sequence>
<feature type="compositionally biased region" description="Basic and acidic residues" evidence="2">
    <location>
        <begin position="675"/>
        <end position="705"/>
    </location>
</feature>